<dbReference type="GO" id="GO:0003676">
    <property type="term" value="F:nucleic acid binding"/>
    <property type="evidence" value="ECO:0007669"/>
    <property type="project" value="InterPro"/>
</dbReference>
<sequence length="169" mass="19714">MPVDSYMEKTRRYCFIEYNTTQEVELAKEKSHGYKLGKEYIAVNLLDDFDRKTYNNGLLTKNAIILLFVLFLAPRCYGMRRAMLFMIIGEREFRKRYKLKLMSIVIVNMVKVTLDHHEEVIKVGISPSLKESESFKKFLYVIAGCPGDVRFLMSVDVVGLRCQHGVNRE</sequence>
<keyword evidence="1" id="KW-0472">Membrane</keyword>
<keyword evidence="1" id="KW-1133">Transmembrane helix</keyword>
<evidence type="ECO:0000313" key="2">
    <source>
        <dbReference type="EMBL" id="KAF9609037.1"/>
    </source>
</evidence>
<name>A0A835LXV3_9MAGN</name>
<keyword evidence="3" id="KW-1185">Reference proteome</keyword>
<proteinExistence type="predicted"/>
<keyword evidence="1" id="KW-0812">Transmembrane</keyword>
<gene>
    <name evidence="2" type="ORF">IFM89_012477</name>
</gene>
<protein>
    <recommendedName>
        <fullName evidence="4">RRM domain-containing protein</fullName>
    </recommendedName>
</protein>
<evidence type="ECO:0000256" key="1">
    <source>
        <dbReference type="SAM" id="Phobius"/>
    </source>
</evidence>
<dbReference type="InterPro" id="IPR012677">
    <property type="entry name" value="Nucleotide-bd_a/b_plait_sf"/>
</dbReference>
<dbReference type="OrthoDB" id="10250414at2759"/>
<feature type="transmembrane region" description="Helical" evidence="1">
    <location>
        <begin position="58"/>
        <end position="77"/>
    </location>
</feature>
<dbReference type="SUPFAM" id="SSF54928">
    <property type="entry name" value="RNA-binding domain, RBD"/>
    <property type="match status" value="1"/>
</dbReference>
<dbReference type="EMBL" id="JADFTS010000004">
    <property type="protein sequence ID" value="KAF9609037.1"/>
    <property type="molecule type" value="Genomic_DNA"/>
</dbReference>
<dbReference type="InterPro" id="IPR035979">
    <property type="entry name" value="RBD_domain_sf"/>
</dbReference>
<organism evidence="2 3">
    <name type="scientific">Coptis chinensis</name>
    <dbReference type="NCBI Taxonomy" id="261450"/>
    <lineage>
        <taxon>Eukaryota</taxon>
        <taxon>Viridiplantae</taxon>
        <taxon>Streptophyta</taxon>
        <taxon>Embryophyta</taxon>
        <taxon>Tracheophyta</taxon>
        <taxon>Spermatophyta</taxon>
        <taxon>Magnoliopsida</taxon>
        <taxon>Ranunculales</taxon>
        <taxon>Ranunculaceae</taxon>
        <taxon>Coptidoideae</taxon>
        <taxon>Coptis</taxon>
    </lineage>
</organism>
<dbReference type="AlphaFoldDB" id="A0A835LXV3"/>
<accession>A0A835LXV3</accession>
<dbReference type="Gene3D" id="3.30.70.330">
    <property type="match status" value="1"/>
</dbReference>
<evidence type="ECO:0008006" key="4">
    <source>
        <dbReference type="Google" id="ProtNLM"/>
    </source>
</evidence>
<reference evidence="2 3" key="1">
    <citation type="submission" date="2020-10" db="EMBL/GenBank/DDBJ databases">
        <title>The Coptis chinensis genome and diversification of protoberbering-type alkaloids.</title>
        <authorList>
            <person name="Wang B."/>
            <person name="Shu S."/>
            <person name="Song C."/>
            <person name="Liu Y."/>
        </authorList>
    </citation>
    <scope>NUCLEOTIDE SEQUENCE [LARGE SCALE GENOMIC DNA]</scope>
    <source>
        <strain evidence="2">HL-2020</strain>
        <tissue evidence="2">Leaf</tissue>
    </source>
</reference>
<dbReference type="Proteomes" id="UP000631114">
    <property type="component" value="Unassembled WGS sequence"/>
</dbReference>
<evidence type="ECO:0000313" key="3">
    <source>
        <dbReference type="Proteomes" id="UP000631114"/>
    </source>
</evidence>
<comment type="caution">
    <text evidence="2">The sequence shown here is derived from an EMBL/GenBank/DDBJ whole genome shotgun (WGS) entry which is preliminary data.</text>
</comment>